<evidence type="ECO:0000313" key="2">
    <source>
        <dbReference type="EMBL" id="GID78938.1"/>
    </source>
</evidence>
<feature type="compositionally biased region" description="Basic and acidic residues" evidence="1">
    <location>
        <begin position="1"/>
        <end position="10"/>
    </location>
</feature>
<organism evidence="2 3">
    <name type="scientific">Paractinoplanes deccanensis</name>
    <dbReference type="NCBI Taxonomy" id="113561"/>
    <lineage>
        <taxon>Bacteria</taxon>
        <taxon>Bacillati</taxon>
        <taxon>Actinomycetota</taxon>
        <taxon>Actinomycetes</taxon>
        <taxon>Micromonosporales</taxon>
        <taxon>Micromonosporaceae</taxon>
        <taxon>Paractinoplanes</taxon>
    </lineage>
</organism>
<protein>
    <submittedName>
        <fullName evidence="2">Uncharacterized protein</fullName>
    </submittedName>
</protein>
<name>A0ABQ3YFZ1_9ACTN</name>
<reference evidence="2 3" key="1">
    <citation type="submission" date="2021-01" db="EMBL/GenBank/DDBJ databases">
        <title>Whole genome shotgun sequence of Actinoplanes deccanensis NBRC 13994.</title>
        <authorList>
            <person name="Komaki H."/>
            <person name="Tamura T."/>
        </authorList>
    </citation>
    <scope>NUCLEOTIDE SEQUENCE [LARGE SCALE GENOMIC DNA]</scope>
    <source>
        <strain evidence="2 3">NBRC 13994</strain>
    </source>
</reference>
<proteinExistence type="predicted"/>
<evidence type="ECO:0000313" key="3">
    <source>
        <dbReference type="Proteomes" id="UP000609879"/>
    </source>
</evidence>
<evidence type="ECO:0000256" key="1">
    <source>
        <dbReference type="SAM" id="MobiDB-lite"/>
    </source>
</evidence>
<sequence>MKGTNRDADLARPTSRAIAREGDGVEGRTGGDEIGGWRTCAWYRRAEGLETRVERWIGGLAHGAREWAACGVV</sequence>
<keyword evidence="3" id="KW-1185">Reference proteome</keyword>
<feature type="region of interest" description="Disordered" evidence="1">
    <location>
        <begin position="1"/>
        <end position="32"/>
    </location>
</feature>
<dbReference type="Proteomes" id="UP000609879">
    <property type="component" value="Unassembled WGS sequence"/>
</dbReference>
<feature type="compositionally biased region" description="Basic and acidic residues" evidence="1">
    <location>
        <begin position="18"/>
        <end position="31"/>
    </location>
</feature>
<dbReference type="EMBL" id="BOMI01000155">
    <property type="protein sequence ID" value="GID78938.1"/>
    <property type="molecule type" value="Genomic_DNA"/>
</dbReference>
<comment type="caution">
    <text evidence="2">The sequence shown here is derived from an EMBL/GenBank/DDBJ whole genome shotgun (WGS) entry which is preliminary data.</text>
</comment>
<gene>
    <name evidence="2" type="ORF">Ade02nite_75790</name>
</gene>
<accession>A0ABQ3YFZ1</accession>